<dbReference type="EMBL" id="SHNO01000001">
    <property type="protein sequence ID" value="MCX2976534.1"/>
    <property type="molecule type" value="Genomic_DNA"/>
</dbReference>
<evidence type="ECO:0000313" key="4">
    <source>
        <dbReference type="EMBL" id="MCX2976534.1"/>
    </source>
</evidence>
<dbReference type="Pfam" id="PF02597">
    <property type="entry name" value="ThiS"/>
    <property type="match status" value="1"/>
</dbReference>
<evidence type="ECO:0000313" key="5">
    <source>
        <dbReference type="Proteomes" id="UP001143304"/>
    </source>
</evidence>
<dbReference type="InterPro" id="IPR003749">
    <property type="entry name" value="ThiS/MoaD-like"/>
</dbReference>
<gene>
    <name evidence="4" type="ORF">EYC82_04105</name>
</gene>
<evidence type="ECO:0000256" key="2">
    <source>
        <dbReference type="ARBA" id="ARBA00024200"/>
    </source>
</evidence>
<sequence length="84" mass="9190">MIKVFFFASVREALDCDALDIPWPGDGLHLEALTEALCAERGPVWRTVLNQDNLIVAVNQAITDDDCVIRDGDEVAYFPPVTGG</sequence>
<keyword evidence="1" id="KW-0547">Nucleotide-binding</keyword>
<dbReference type="CDD" id="cd00754">
    <property type="entry name" value="Ubl_MoaD"/>
    <property type="match status" value="1"/>
</dbReference>
<dbReference type="RefSeq" id="WP_279248281.1">
    <property type="nucleotide sequence ID" value="NZ_SHNO01000001.1"/>
</dbReference>
<dbReference type="InterPro" id="IPR012675">
    <property type="entry name" value="Beta-grasp_dom_sf"/>
</dbReference>
<reference evidence="4" key="1">
    <citation type="submission" date="2019-02" db="EMBL/GenBank/DDBJ databases">
        <authorList>
            <person name="Li S.-H."/>
        </authorList>
    </citation>
    <scope>NUCLEOTIDE SEQUENCE</scope>
    <source>
        <strain evidence="4">IMCC11814</strain>
    </source>
</reference>
<organism evidence="4 5">
    <name type="scientific">Candidatus Marimicrobium litorale</name>
    <dbReference type="NCBI Taxonomy" id="2518991"/>
    <lineage>
        <taxon>Bacteria</taxon>
        <taxon>Pseudomonadati</taxon>
        <taxon>Pseudomonadota</taxon>
        <taxon>Gammaproteobacteria</taxon>
        <taxon>Cellvibrionales</taxon>
        <taxon>Halieaceae</taxon>
        <taxon>Marimicrobium</taxon>
    </lineage>
</organism>
<dbReference type="PANTHER" id="PTHR33359:SF1">
    <property type="entry name" value="MOLYBDOPTERIN SYNTHASE SULFUR CARRIER SUBUNIT"/>
    <property type="match status" value="1"/>
</dbReference>
<protein>
    <recommendedName>
        <fullName evidence="3">Molybdopterin synthase sulfur carrier subunit</fullName>
    </recommendedName>
</protein>
<dbReference type="InterPro" id="IPR044672">
    <property type="entry name" value="MOCS2A"/>
</dbReference>
<name>A0ABT3T348_9GAMM</name>
<dbReference type="Proteomes" id="UP001143304">
    <property type="component" value="Unassembled WGS sequence"/>
</dbReference>
<dbReference type="PANTHER" id="PTHR33359">
    <property type="entry name" value="MOLYBDOPTERIN SYNTHASE SULFUR CARRIER SUBUNIT"/>
    <property type="match status" value="1"/>
</dbReference>
<accession>A0ABT3T348</accession>
<dbReference type="SUPFAM" id="SSF54285">
    <property type="entry name" value="MoaD/ThiS"/>
    <property type="match status" value="1"/>
</dbReference>
<evidence type="ECO:0000256" key="1">
    <source>
        <dbReference type="ARBA" id="ARBA00022741"/>
    </source>
</evidence>
<evidence type="ECO:0000256" key="3">
    <source>
        <dbReference type="ARBA" id="ARBA00024247"/>
    </source>
</evidence>
<keyword evidence="5" id="KW-1185">Reference proteome</keyword>
<comment type="similarity">
    <text evidence="2">Belongs to the MoaD family.</text>
</comment>
<proteinExistence type="inferred from homology"/>
<dbReference type="InterPro" id="IPR016155">
    <property type="entry name" value="Mopterin_synth/thiamin_S_b"/>
</dbReference>
<dbReference type="Gene3D" id="3.10.20.30">
    <property type="match status" value="1"/>
</dbReference>
<comment type="caution">
    <text evidence="4">The sequence shown here is derived from an EMBL/GenBank/DDBJ whole genome shotgun (WGS) entry which is preliminary data.</text>
</comment>